<dbReference type="GO" id="GO:0005737">
    <property type="term" value="C:cytoplasm"/>
    <property type="evidence" value="ECO:0007669"/>
    <property type="project" value="UniProtKB-SubCell"/>
</dbReference>
<organism evidence="5 6">
    <name type="scientific">Pandoraea captiosa</name>
    <dbReference type="NCBI Taxonomy" id="2508302"/>
    <lineage>
        <taxon>Bacteria</taxon>
        <taxon>Pseudomonadati</taxon>
        <taxon>Pseudomonadota</taxon>
        <taxon>Betaproteobacteria</taxon>
        <taxon>Burkholderiales</taxon>
        <taxon>Burkholderiaceae</taxon>
        <taxon>Pandoraea</taxon>
    </lineage>
</organism>
<feature type="site" description="Important for substrate specificity" evidence="4">
    <location>
        <position position="159"/>
    </location>
</feature>
<protein>
    <recommendedName>
        <fullName evidence="4">7-methyl-GTP pyrophosphatase</fullName>
        <shortName evidence="4">m(7)GTP pyrophosphatase</shortName>
        <ecNumber evidence="4">3.6.1.-</ecNumber>
    </recommendedName>
</protein>
<dbReference type="PIRSF" id="PIRSF006305">
    <property type="entry name" value="Maf"/>
    <property type="match status" value="1"/>
</dbReference>
<dbReference type="HAMAP" id="MF_00528">
    <property type="entry name" value="Maf"/>
    <property type="match status" value="1"/>
</dbReference>
<dbReference type="PANTHER" id="PTHR43213">
    <property type="entry name" value="BIFUNCTIONAL DTTP/UTP PYROPHOSPHATASE/METHYLTRANSFERASE PROTEIN-RELATED"/>
    <property type="match status" value="1"/>
</dbReference>
<dbReference type="Pfam" id="PF02545">
    <property type="entry name" value="Maf"/>
    <property type="match status" value="1"/>
</dbReference>
<proteinExistence type="inferred from homology"/>
<evidence type="ECO:0000313" key="5">
    <source>
        <dbReference type="EMBL" id="VVE66695.1"/>
    </source>
</evidence>
<dbReference type="Gene3D" id="3.90.950.10">
    <property type="match status" value="1"/>
</dbReference>
<evidence type="ECO:0000256" key="3">
    <source>
        <dbReference type="ARBA" id="ARBA00023080"/>
    </source>
</evidence>
<dbReference type="Proteomes" id="UP000414136">
    <property type="component" value="Unassembled WGS sequence"/>
</dbReference>
<keyword evidence="6" id="KW-1185">Reference proteome</keyword>
<dbReference type="InterPro" id="IPR029001">
    <property type="entry name" value="ITPase-like_fam"/>
</dbReference>
<dbReference type="OrthoDB" id="9813694at2"/>
<dbReference type="EMBL" id="CABPSQ010000003">
    <property type="protein sequence ID" value="VVE66695.1"/>
    <property type="molecule type" value="Genomic_DNA"/>
</dbReference>
<keyword evidence="2 4" id="KW-0378">Hydrolase</keyword>
<name>A0A5E5A2B0_9BURK</name>
<keyword evidence="3 4" id="KW-0546">Nucleotide metabolism</keyword>
<feature type="active site" description="Proton acceptor" evidence="4">
    <location>
        <position position="74"/>
    </location>
</feature>
<keyword evidence="4" id="KW-0963">Cytoplasm</keyword>
<gene>
    <name evidence="5" type="ORF">PCA31118_02320</name>
</gene>
<dbReference type="CDD" id="cd00555">
    <property type="entry name" value="Maf"/>
    <property type="match status" value="1"/>
</dbReference>
<dbReference type="GO" id="GO:0009117">
    <property type="term" value="P:nucleotide metabolic process"/>
    <property type="evidence" value="ECO:0007669"/>
    <property type="project" value="UniProtKB-KW"/>
</dbReference>
<sequence length="209" mass="22422">MTAQPLPPLILASGSRYRRELLERLRLPFSVDVPDIDETPLPGETPHETSLRLARQKARAVAARHPGALIIGSDQVATFEGRQIGKPGNFDNAMAQLRDMRGKVVEFHSALCLHDARADTTQATDVVTRVKFRNLPDDVLAAYLHAERPYDCAGSAKSEGLGIMLLETIDSDDPTALIGLPLIALTTMLIHVGISLPGPGASSDKGATA</sequence>
<evidence type="ECO:0000313" key="6">
    <source>
        <dbReference type="Proteomes" id="UP000414136"/>
    </source>
</evidence>
<dbReference type="InterPro" id="IPR003697">
    <property type="entry name" value="Maf-like"/>
</dbReference>
<dbReference type="SUPFAM" id="SSF52972">
    <property type="entry name" value="ITPase-like"/>
    <property type="match status" value="1"/>
</dbReference>
<dbReference type="RefSeq" id="WP_150625363.1">
    <property type="nucleotide sequence ID" value="NZ_CABPSQ010000003.1"/>
</dbReference>
<comment type="similarity">
    <text evidence="4">Belongs to the Maf family. YceF subfamily.</text>
</comment>
<dbReference type="EC" id="3.6.1.-" evidence="4"/>
<comment type="function">
    <text evidence="4">Nucleoside triphosphate pyrophosphatase that hydrolyzes 7-methyl-GTP (m(7)GTP). May have a dual role in cell division arrest and in preventing the incorporation of modified nucleotides into cellular nucleic acids.</text>
</comment>
<evidence type="ECO:0000256" key="4">
    <source>
        <dbReference type="HAMAP-Rule" id="MF_00528"/>
    </source>
</evidence>
<comment type="cofactor">
    <cofactor evidence="1 4">
        <name>a divalent metal cation</name>
        <dbReference type="ChEBI" id="CHEBI:60240"/>
    </cofactor>
</comment>
<feature type="site" description="Important for substrate specificity" evidence="4">
    <location>
        <position position="17"/>
    </location>
</feature>
<dbReference type="GO" id="GO:0047429">
    <property type="term" value="F:nucleoside triphosphate diphosphatase activity"/>
    <property type="evidence" value="ECO:0007669"/>
    <property type="project" value="InterPro"/>
</dbReference>
<evidence type="ECO:0000256" key="2">
    <source>
        <dbReference type="ARBA" id="ARBA00022801"/>
    </source>
</evidence>
<comment type="subcellular location">
    <subcellularLocation>
        <location evidence="4">Cytoplasm</location>
    </subcellularLocation>
</comment>
<comment type="caution">
    <text evidence="4">Lacks conserved residue(s) required for the propagation of feature annotation.</text>
</comment>
<comment type="catalytic activity">
    <reaction evidence="4">
        <text>N(7)-methyl-GTP + H2O = N(7)-methyl-GMP + diphosphate + H(+)</text>
        <dbReference type="Rhea" id="RHEA:58744"/>
        <dbReference type="ChEBI" id="CHEBI:15377"/>
        <dbReference type="ChEBI" id="CHEBI:15378"/>
        <dbReference type="ChEBI" id="CHEBI:33019"/>
        <dbReference type="ChEBI" id="CHEBI:58285"/>
        <dbReference type="ChEBI" id="CHEBI:87133"/>
    </reaction>
</comment>
<dbReference type="NCBIfam" id="TIGR00172">
    <property type="entry name" value="maf"/>
    <property type="match status" value="1"/>
</dbReference>
<dbReference type="PANTHER" id="PTHR43213:SF5">
    <property type="entry name" value="BIFUNCTIONAL DTTP_UTP PYROPHOSPHATASE_METHYLTRANSFERASE PROTEIN-RELATED"/>
    <property type="match status" value="1"/>
</dbReference>
<evidence type="ECO:0000256" key="1">
    <source>
        <dbReference type="ARBA" id="ARBA00001968"/>
    </source>
</evidence>
<feature type="site" description="Important for substrate specificity" evidence="4">
    <location>
        <position position="75"/>
    </location>
</feature>
<dbReference type="AlphaFoldDB" id="A0A5E5A2B0"/>
<reference evidence="5 6" key="1">
    <citation type="submission" date="2019-08" db="EMBL/GenBank/DDBJ databases">
        <authorList>
            <person name="Peeters C."/>
        </authorList>
    </citation>
    <scope>NUCLEOTIDE SEQUENCE [LARGE SCALE GENOMIC DNA]</scope>
    <source>
        <strain evidence="5 6">LMG 31118</strain>
    </source>
</reference>
<accession>A0A5E5A2B0</accession>